<dbReference type="STRING" id="126957.T1JG66"/>
<dbReference type="EMBL" id="JH432193">
    <property type="status" value="NOT_ANNOTATED_CDS"/>
    <property type="molecule type" value="Genomic_DNA"/>
</dbReference>
<keyword evidence="4" id="KW-1003">Cell membrane</keyword>
<reference evidence="13" key="1">
    <citation type="submission" date="2011-05" db="EMBL/GenBank/DDBJ databases">
        <authorList>
            <person name="Richards S.R."/>
            <person name="Qu J."/>
            <person name="Jiang H."/>
            <person name="Jhangiani S.N."/>
            <person name="Agravi P."/>
            <person name="Goodspeed R."/>
            <person name="Gross S."/>
            <person name="Mandapat C."/>
            <person name="Jackson L."/>
            <person name="Mathew T."/>
            <person name="Pu L."/>
            <person name="Thornton R."/>
            <person name="Saada N."/>
            <person name="Wilczek-Boney K.B."/>
            <person name="Lee S."/>
            <person name="Kovar C."/>
            <person name="Wu Y."/>
            <person name="Scherer S.E."/>
            <person name="Worley K.C."/>
            <person name="Muzny D.M."/>
            <person name="Gibbs R."/>
        </authorList>
    </citation>
    <scope>NUCLEOTIDE SEQUENCE</scope>
    <source>
        <strain evidence="13">Brora</strain>
    </source>
</reference>
<protein>
    <recommendedName>
        <fullName evidence="14">Sodium/solute symporter</fullName>
    </recommendedName>
</protein>
<evidence type="ECO:0000256" key="4">
    <source>
        <dbReference type="ARBA" id="ARBA00022475"/>
    </source>
</evidence>
<comment type="subcellular location">
    <subcellularLocation>
        <location evidence="1">Cell membrane</location>
        <topology evidence="1">Multi-pass membrane protein</topology>
    </subcellularLocation>
</comment>
<evidence type="ECO:0000256" key="8">
    <source>
        <dbReference type="ARBA" id="ARBA00023065"/>
    </source>
</evidence>
<dbReference type="PANTHER" id="PTHR42985">
    <property type="entry name" value="SODIUM-COUPLED MONOCARBOXYLATE TRANSPORTER"/>
    <property type="match status" value="1"/>
</dbReference>
<name>T1JG66_STRMM</name>
<reference evidence="12" key="2">
    <citation type="submission" date="2015-02" db="UniProtKB">
        <authorList>
            <consortium name="EnsemblMetazoa"/>
        </authorList>
    </citation>
    <scope>IDENTIFICATION</scope>
</reference>
<dbReference type="eggNOG" id="KOG2349">
    <property type="taxonomic scope" value="Eukaryota"/>
</dbReference>
<dbReference type="InterPro" id="IPR051163">
    <property type="entry name" value="Sodium:Solute_Symporter_SSF"/>
</dbReference>
<dbReference type="InterPro" id="IPR038377">
    <property type="entry name" value="Na/Glc_symporter_sf"/>
</dbReference>
<evidence type="ECO:0000256" key="6">
    <source>
        <dbReference type="ARBA" id="ARBA00022989"/>
    </source>
</evidence>
<evidence type="ECO:0000256" key="10">
    <source>
        <dbReference type="ARBA" id="ARBA00023201"/>
    </source>
</evidence>
<dbReference type="GO" id="GO:0015293">
    <property type="term" value="F:symporter activity"/>
    <property type="evidence" value="ECO:0007669"/>
    <property type="project" value="TreeGrafter"/>
</dbReference>
<evidence type="ECO:0000256" key="3">
    <source>
        <dbReference type="ARBA" id="ARBA00022448"/>
    </source>
</evidence>
<keyword evidence="8" id="KW-0406">Ion transport</keyword>
<evidence type="ECO:0000256" key="9">
    <source>
        <dbReference type="ARBA" id="ARBA00023136"/>
    </source>
</evidence>
<feature type="transmembrane region" description="Helical" evidence="11">
    <location>
        <begin position="12"/>
        <end position="33"/>
    </location>
</feature>
<dbReference type="InterPro" id="IPR001734">
    <property type="entry name" value="Na/solute_symporter"/>
</dbReference>
<dbReference type="PROSITE" id="PS50283">
    <property type="entry name" value="NA_SOLUT_SYMP_3"/>
    <property type="match status" value="1"/>
</dbReference>
<evidence type="ECO:0000256" key="1">
    <source>
        <dbReference type="ARBA" id="ARBA00004651"/>
    </source>
</evidence>
<dbReference type="Gene3D" id="1.20.1730.10">
    <property type="entry name" value="Sodium/glucose cotransporter"/>
    <property type="match status" value="1"/>
</dbReference>
<dbReference type="EnsemblMetazoa" id="SMAR012836-RA">
    <property type="protein sequence ID" value="SMAR012836-PA"/>
    <property type="gene ID" value="SMAR012836"/>
</dbReference>
<dbReference type="HOGENOM" id="CLU_018808_11_0_1"/>
<feature type="transmembrane region" description="Helical" evidence="11">
    <location>
        <begin position="154"/>
        <end position="176"/>
    </location>
</feature>
<evidence type="ECO:0000313" key="13">
    <source>
        <dbReference type="Proteomes" id="UP000014500"/>
    </source>
</evidence>
<keyword evidence="6 11" id="KW-1133">Transmembrane helix</keyword>
<proteinExistence type="inferred from homology"/>
<dbReference type="Proteomes" id="UP000014500">
    <property type="component" value="Unassembled WGS sequence"/>
</dbReference>
<evidence type="ECO:0000256" key="5">
    <source>
        <dbReference type="ARBA" id="ARBA00022692"/>
    </source>
</evidence>
<comment type="similarity">
    <text evidence="2">Belongs to the sodium:solute symporter (SSF) (TC 2.A.21) family.</text>
</comment>
<keyword evidence="5 11" id="KW-0812">Transmembrane</keyword>
<dbReference type="PhylomeDB" id="T1JG66"/>
<keyword evidence="7" id="KW-0915">Sodium</keyword>
<keyword evidence="10" id="KW-0739">Sodium transport</keyword>
<keyword evidence="9 11" id="KW-0472">Membrane</keyword>
<organism evidence="12 13">
    <name type="scientific">Strigamia maritima</name>
    <name type="common">European centipede</name>
    <name type="synonym">Geophilus maritimus</name>
    <dbReference type="NCBI Taxonomy" id="126957"/>
    <lineage>
        <taxon>Eukaryota</taxon>
        <taxon>Metazoa</taxon>
        <taxon>Ecdysozoa</taxon>
        <taxon>Arthropoda</taxon>
        <taxon>Myriapoda</taxon>
        <taxon>Chilopoda</taxon>
        <taxon>Pleurostigmophora</taxon>
        <taxon>Geophilomorpha</taxon>
        <taxon>Linotaeniidae</taxon>
        <taxon>Strigamia</taxon>
    </lineage>
</organism>
<dbReference type="GO" id="GO:0006814">
    <property type="term" value="P:sodium ion transport"/>
    <property type="evidence" value="ECO:0007669"/>
    <property type="project" value="UniProtKB-KW"/>
</dbReference>
<feature type="transmembrane region" description="Helical" evidence="11">
    <location>
        <begin position="121"/>
        <end position="142"/>
    </location>
</feature>
<dbReference type="OMA" id="STEMCAN"/>
<dbReference type="PANTHER" id="PTHR42985:SF2">
    <property type="entry name" value="SODIUM-DEPENDENT MULTIVITAMIN TRANSPORTER"/>
    <property type="match status" value="1"/>
</dbReference>
<feature type="transmembrane region" description="Helical" evidence="11">
    <location>
        <begin position="54"/>
        <end position="74"/>
    </location>
</feature>
<dbReference type="AlphaFoldDB" id="T1JG66"/>
<accession>T1JG66</accession>
<keyword evidence="13" id="KW-1185">Reference proteome</keyword>
<evidence type="ECO:0008006" key="14">
    <source>
        <dbReference type="Google" id="ProtNLM"/>
    </source>
</evidence>
<evidence type="ECO:0000313" key="12">
    <source>
        <dbReference type="EnsemblMetazoa" id="SMAR012836-PA"/>
    </source>
</evidence>
<evidence type="ECO:0000256" key="2">
    <source>
        <dbReference type="ARBA" id="ARBA00006434"/>
    </source>
</evidence>
<dbReference type="GO" id="GO:0005886">
    <property type="term" value="C:plasma membrane"/>
    <property type="evidence" value="ECO:0007669"/>
    <property type="project" value="UniProtKB-SubCell"/>
</dbReference>
<sequence>TFYFSRALFINIPALIFVDVLIIYIGLVLYATFAGCDPFLNNKISFGDELLTYFVLKIFNNMPGMAGLFVAGIFSGALSTISSCLNSMAVVTIEDFLVLLPRFKKVTDKTKTCMARWIGIFWAYNNGLVFGINSGLFVLGLFCPWANSTGAACGFAASVFSGLLVAIGAQFLGVVFEPAPMSTENCNNHNLTFITNGNTSHHVFDVANESSYPMLYARDLEHNGGFYELFKISPMAVQLFSFLVALVVGMICSRLFECKEVELSDIKLFSPVIRNWVKNSWLKKESDNIKYVNQKNAVLFDNKKY</sequence>
<evidence type="ECO:0000256" key="7">
    <source>
        <dbReference type="ARBA" id="ARBA00023053"/>
    </source>
</evidence>
<evidence type="ECO:0000256" key="11">
    <source>
        <dbReference type="SAM" id="Phobius"/>
    </source>
</evidence>
<keyword evidence="3" id="KW-0813">Transport</keyword>